<dbReference type="AlphaFoldDB" id="A0A2N3I0B4"/>
<evidence type="ECO:0000313" key="1">
    <source>
        <dbReference type="EMBL" id="PKQ63683.1"/>
    </source>
</evidence>
<accession>A0A2N3I0B4</accession>
<protein>
    <submittedName>
        <fullName evidence="1">Uncharacterized protein</fullName>
    </submittedName>
</protein>
<dbReference type="RefSeq" id="WP_165778155.1">
    <property type="nucleotide sequence ID" value="NZ_NKXO01000077.1"/>
</dbReference>
<proteinExistence type="predicted"/>
<reference evidence="1 2" key="1">
    <citation type="submission" date="2017-06" db="EMBL/GenBank/DDBJ databases">
        <title>Raineya orbicola gen. nov., sp. nov. a slightly thermophilic bacterium of the phylum Bacteroidetes and the description of Raineyaceae fam. nov.</title>
        <authorList>
            <person name="Albuquerque L."/>
            <person name="Polonia A.R.M."/>
            <person name="Barroso C."/>
            <person name="Froufe H.J.C."/>
            <person name="Lage O."/>
            <person name="Lobo-Da-Cunha A."/>
            <person name="Egas C."/>
            <person name="Da Costa M.S."/>
        </authorList>
    </citation>
    <scope>NUCLEOTIDE SEQUENCE [LARGE SCALE GENOMIC DNA]</scope>
    <source>
        <strain evidence="1 2">SPSPC-11</strain>
    </source>
</reference>
<dbReference type="Proteomes" id="UP000233387">
    <property type="component" value="Unassembled WGS sequence"/>
</dbReference>
<keyword evidence="2" id="KW-1185">Reference proteome</keyword>
<organism evidence="1 2">
    <name type="scientific">Raineya orbicola</name>
    <dbReference type="NCBI Taxonomy" id="2016530"/>
    <lineage>
        <taxon>Bacteria</taxon>
        <taxon>Pseudomonadati</taxon>
        <taxon>Bacteroidota</taxon>
        <taxon>Cytophagia</taxon>
        <taxon>Cytophagales</taxon>
        <taxon>Raineyaceae</taxon>
        <taxon>Raineya</taxon>
    </lineage>
</organism>
<evidence type="ECO:0000313" key="2">
    <source>
        <dbReference type="Proteomes" id="UP000233387"/>
    </source>
</evidence>
<sequence length="58" mass="6475">MVSNKTKDRRAADNSVYVAIAGEVVNRKSVLPRNFVLNGQESASNPLLHIHANRCVQW</sequence>
<comment type="caution">
    <text evidence="1">The sequence shown here is derived from an EMBL/GenBank/DDBJ whole genome shotgun (WGS) entry which is preliminary data.</text>
</comment>
<gene>
    <name evidence="1" type="ORF">Rain11_2652</name>
</gene>
<name>A0A2N3I0B4_9BACT</name>
<dbReference type="EMBL" id="NKXO01000077">
    <property type="protein sequence ID" value="PKQ63683.1"/>
    <property type="molecule type" value="Genomic_DNA"/>
</dbReference>